<dbReference type="InterPro" id="IPR011001">
    <property type="entry name" value="Saposin-like"/>
</dbReference>
<organism evidence="4 5">
    <name type="scientific">Dioscorea zingiberensis</name>
    <dbReference type="NCBI Taxonomy" id="325984"/>
    <lineage>
        <taxon>Eukaryota</taxon>
        <taxon>Viridiplantae</taxon>
        <taxon>Streptophyta</taxon>
        <taxon>Embryophyta</taxon>
        <taxon>Tracheophyta</taxon>
        <taxon>Spermatophyta</taxon>
        <taxon>Magnoliopsida</taxon>
        <taxon>Liliopsida</taxon>
        <taxon>Dioscoreales</taxon>
        <taxon>Dioscoreaceae</taxon>
        <taxon>Dioscorea</taxon>
    </lineage>
</organism>
<gene>
    <name evidence="4" type="ORF">J5N97_009082</name>
</gene>
<evidence type="ECO:0000256" key="2">
    <source>
        <dbReference type="SAM" id="SignalP"/>
    </source>
</evidence>
<sequence length="209" mass="24304">MDMKMVWSLGIILTLVLHVDARFECMSLKKDVTCNSCLEASRKADKALNNKNMFKEVNLLSNQVCQSLPFDLKIECLKKSRDQIHRTRIQLQEYFHEKSLCNSTGLCHHQSKVPENNEILGKSLSYMKEKPCTGCRRAVRDIVWRLKDPRMKSKLTSALLDYCEEADEHEDQCKQAVYRYGSIILNKLERLKPYDLCLMMGFCDEEISV</sequence>
<protein>
    <recommendedName>
        <fullName evidence="3">Saposin B-type domain-containing protein</fullName>
    </recommendedName>
</protein>
<feature type="domain" description="Saposin B-type" evidence="3">
    <location>
        <begin position="128"/>
        <end position="207"/>
    </location>
</feature>
<dbReference type="AlphaFoldDB" id="A0A9D5CXJ1"/>
<dbReference type="InterPro" id="IPR051428">
    <property type="entry name" value="Sphingo_Act-Surfact_Prot"/>
</dbReference>
<comment type="caution">
    <text evidence="4">The sequence shown here is derived from an EMBL/GenBank/DDBJ whole genome shotgun (WGS) entry which is preliminary data.</text>
</comment>
<dbReference type="SUPFAM" id="SSF47862">
    <property type="entry name" value="Saposin"/>
    <property type="match status" value="2"/>
</dbReference>
<dbReference type="InterPro" id="IPR008139">
    <property type="entry name" value="SaposinB_dom"/>
</dbReference>
<dbReference type="PANTHER" id="PTHR11480">
    <property type="entry name" value="SAPOSIN-RELATED"/>
    <property type="match status" value="1"/>
</dbReference>
<keyword evidence="2" id="KW-0732">Signal</keyword>
<dbReference type="Proteomes" id="UP001085076">
    <property type="component" value="Miscellaneous, Linkage group lg02"/>
</dbReference>
<feature type="chain" id="PRO_5038745526" description="Saposin B-type domain-containing protein" evidence="2">
    <location>
        <begin position="22"/>
        <end position="209"/>
    </location>
</feature>
<dbReference type="OrthoDB" id="69496at2759"/>
<evidence type="ECO:0000313" key="4">
    <source>
        <dbReference type="EMBL" id="KAJ0980827.1"/>
    </source>
</evidence>
<feature type="domain" description="Saposin B-type" evidence="3">
    <location>
        <begin position="30"/>
        <end position="111"/>
    </location>
</feature>
<evidence type="ECO:0000313" key="5">
    <source>
        <dbReference type="Proteomes" id="UP001085076"/>
    </source>
</evidence>
<dbReference type="SMART" id="SM00741">
    <property type="entry name" value="SapB"/>
    <property type="match status" value="1"/>
</dbReference>
<accession>A0A9D5CXJ1</accession>
<keyword evidence="5" id="KW-1185">Reference proteome</keyword>
<reference evidence="4" key="1">
    <citation type="submission" date="2021-03" db="EMBL/GenBank/DDBJ databases">
        <authorList>
            <person name="Li Z."/>
            <person name="Yang C."/>
        </authorList>
    </citation>
    <scope>NUCLEOTIDE SEQUENCE</scope>
    <source>
        <strain evidence="4">Dzin_1.0</strain>
        <tissue evidence="4">Leaf</tissue>
    </source>
</reference>
<proteinExistence type="predicted"/>
<reference evidence="4" key="2">
    <citation type="journal article" date="2022" name="Hortic Res">
        <title>The genome of Dioscorea zingiberensis sheds light on the biosynthesis, origin and evolution of the medicinally important diosgenin saponins.</title>
        <authorList>
            <person name="Li Y."/>
            <person name="Tan C."/>
            <person name="Li Z."/>
            <person name="Guo J."/>
            <person name="Li S."/>
            <person name="Chen X."/>
            <person name="Wang C."/>
            <person name="Dai X."/>
            <person name="Yang H."/>
            <person name="Song W."/>
            <person name="Hou L."/>
            <person name="Xu J."/>
            <person name="Tong Z."/>
            <person name="Xu A."/>
            <person name="Yuan X."/>
            <person name="Wang W."/>
            <person name="Yang Q."/>
            <person name="Chen L."/>
            <person name="Sun Z."/>
            <person name="Wang K."/>
            <person name="Pan B."/>
            <person name="Chen J."/>
            <person name="Bao Y."/>
            <person name="Liu F."/>
            <person name="Qi X."/>
            <person name="Gang D.R."/>
            <person name="Wen J."/>
            <person name="Li J."/>
        </authorList>
    </citation>
    <scope>NUCLEOTIDE SEQUENCE</scope>
    <source>
        <strain evidence="4">Dzin_1.0</strain>
    </source>
</reference>
<dbReference type="PANTHER" id="PTHR11480:SF87">
    <property type="entry name" value="PROSAPOSIN-LIKE"/>
    <property type="match status" value="1"/>
</dbReference>
<evidence type="ECO:0000256" key="1">
    <source>
        <dbReference type="ARBA" id="ARBA00023157"/>
    </source>
</evidence>
<dbReference type="EMBL" id="JAGGNH010000002">
    <property type="protein sequence ID" value="KAJ0980827.1"/>
    <property type="molecule type" value="Genomic_DNA"/>
</dbReference>
<dbReference type="Gene3D" id="1.10.225.10">
    <property type="entry name" value="Saposin-like"/>
    <property type="match status" value="2"/>
</dbReference>
<name>A0A9D5CXJ1_9LILI</name>
<feature type="signal peptide" evidence="2">
    <location>
        <begin position="1"/>
        <end position="21"/>
    </location>
</feature>
<evidence type="ECO:0000259" key="3">
    <source>
        <dbReference type="PROSITE" id="PS50015"/>
    </source>
</evidence>
<dbReference type="PROSITE" id="PS50015">
    <property type="entry name" value="SAP_B"/>
    <property type="match status" value="2"/>
</dbReference>
<keyword evidence="1" id="KW-1015">Disulfide bond</keyword>